<dbReference type="AlphaFoldDB" id="A0A2I1NAT8"/>
<accession>A0A2I1NAT8</accession>
<feature type="transmembrane region" description="Helical" evidence="6">
    <location>
        <begin position="374"/>
        <end position="391"/>
    </location>
</feature>
<evidence type="ECO:0000256" key="3">
    <source>
        <dbReference type="ARBA" id="ARBA00022692"/>
    </source>
</evidence>
<keyword evidence="2" id="KW-1003">Cell membrane</keyword>
<evidence type="ECO:0000256" key="2">
    <source>
        <dbReference type="ARBA" id="ARBA00022475"/>
    </source>
</evidence>
<feature type="transmembrane region" description="Helical" evidence="6">
    <location>
        <begin position="47"/>
        <end position="65"/>
    </location>
</feature>
<comment type="subcellular location">
    <subcellularLocation>
        <location evidence="1">Cell membrane</location>
        <topology evidence="1">Multi-pass membrane protein</topology>
    </subcellularLocation>
</comment>
<dbReference type="EMBL" id="PKHU01000003">
    <property type="protein sequence ID" value="PKZ29471.1"/>
    <property type="molecule type" value="Genomic_DNA"/>
</dbReference>
<comment type="caution">
    <text evidence="7">The sequence shown here is derived from an EMBL/GenBank/DDBJ whole genome shotgun (WGS) entry which is preliminary data.</text>
</comment>
<name>A0A2I1NAT8_9BACT</name>
<dbReference type="RefSeq" id="WP_101637047.1">
    <property type="nucleotide sequence ID" value="NZ_CAUPEY010000002.1"/>
</dbReference>
<feature type="transmembrane region" description="Helical" evidence="6">
    <location>
        <begin position="428"/>
        <end position="454"/>
    </location>
</feature>
<feature type="transmembrane region" description="Helical" evidence="6">
    <location>
        <begin position="5"/>
        <end position="27"/>
    </location>
</feature>
<evidence type="ECO:0000313" key="7">
    <source>
        <dbReference type="EMBL" id="PKZ29471.1"/>
    </source>
</evidence>
<dbReference type="InterPro" id="IPR050833">
    <property type="entry name" value="Poly_Biosynth_Transport"/>
</dbReference>
<dbReference type="Proteomes" id="UP000234639">
    <property type="component" value="Unassembled WGS sequence"/>
</dbReference>
<protein>
    <submittedName>
        <fullName evidence="7">Polysaccharide biosynthesis protein</fullName>
    </submittedName>
</protein>
<evidence type="ECO:0000256" key="5">
    <source>
        <dbReference type="ARBA" id="ARBA00023136"/>
    </source>
</evidence>
<feature type="transmembrane region" description="Helical" evidence="6">
    <location>
        <begin position="77"/>
        <end position="102"/>
    </location>
</feature>
<feature type="transmembrane region" description="Helical" evidence="6">
    <location>
        <begin position="340"/>
        <end position="362"/>
    </location>
</feature>
<gene>
    <name evidence="7" type="ORF">CYJ41_03710</name>
</gene>
<keyword evidence="3 6" id="KW-0812">Transmembrane</keyword>
<feature type="transmembrane region" description="Helical" evidence="6">
    <location>
        <begin position="156"/>
        <end position="179"/>
    </location>
</feature>
<feature type="transmembrane region" description="Helical" evidence="6">
    <location>
        <begin position="229"/>
        <end position="250"/>
    </location>
</feature>
<evidence type="ECO:0000256" key="1">
    <source>
        <dbReference type="ARBA" id="ARBA00004651"/>
    </source>
</evidence>
<proteinExistence type="predicted"/>
<feature type="transmembrane region" description="Helical" evidence="6">
    <location>
        <begin position="122"/>
        <end position="144"/>
    </location>
</feature>
<feature type="transmembrane region" description="Helical" evidence="6">
    <location>
        <begin position="256"/>
        <end position="280"/>
    </location>
</feature>
<keyword evidence="4 6" id="KW-1133">Transmembrane helix</keyword>
<evidence type="ECO:0000256" key="6">
    <source>
        <dbReference type="SAM" id="Phobius"/>
    </source>
</evidence>
<dbReference type="PANTHER" id="PTHR30250">
    <property type="entry name" value="PST FAMILY PREDICTED COLANIC ACID TRANSPORTER"/>
    <property type="match status" value="1"/>
</dbReference>
<keyword evidence="5 6" id="KW-0472">Membrane</keyword>
<organism evidence="7 8">
    <name type="scientific">Campylobacter ureolyticus</name>
    <dbReference type="NCBI Taxonomy" id="827"/>
    <lineage>
        <taxon>Bacteria</taxon>
        <taxon>Pseudomonadati</taxon>
        <taxon>Campylobacterota</taxon>
        <taxon>Epsilonproteobacteria</taxon>
        <taxon>Campylobacterales</taxon>
        <taxon>Campylobacteraceae</taxon>
        <taxon>Campylobacter</taxon>
    </lineage>
</organism>
<sequence length="507" mass="58322">MGLNLISSIVVFATQLSISFFLTPFILKNLGNEAFGFLTLANSIVSYGYILTVAINSVAGRFVALEYHKNNIKRANFYFSSVVIVNLFFTLLIAFFSLIFTINLEYFLNITDELTIDVKVMFLLYFLNFCLGLFNTIFTITAFVKNKLYLLSIRNLISSLIFGLGIVVVFYCLAPRLYYVPVCTLFSTIFIFFSTFYMSKLIAPDIVFNKSQFSLKMIKNLLNSGIWNSFNALNRVLLTSVDLLICNIFLNPASMGILAISKSIILIIESFCATISSIFNPILVEFYAKKDIKNIIINLKFYIKIVGFIMTTPCVIFAVFGHEFFTLWLNFKTQSEIKEIYELSMISLIPIVFISYVFVLYNIDNVTNQLKRPAAANFILGISVVFGQIMILKFSDFGLFGVVIIGSFLYLCRIVFFDIINAAVNLKLNIFTFYPIVFKNVLIFCIMLFMFLFIKEFIKLNTWLNFISYSFILLFLGYFISLNLLFEKKEKDIIYYKIKSKIKGLFR</sequence>
<evidence type="ECO:0000313" key="8">
    <source>
        <dbReference type="Proteomes" id="UP000234639"/>
    </source>
</evidence>
<reference evidence="7 8" key="1">
    <citation type="submission" date="2017-12" db="EMBL/GenBank/DDBJ databases">
        <title>Phylogenetic diversity of female urinary microbiome.</title>
        <authorList>
            <person name="Thomas-White K."/>
            <person name="Wolfe A.J."/>
        </authorList>
    </citation>
    <scope>NUCLEOTIDE SEQUENCE [LARGE SCALE GENOMIC DNA]</scope>
    <source>
        <strain evidence="7 8">UMB0112</strain>
    </source>
</reference>
<evidence type="ECO:0000256" key="4">
    <source>
        <dbReference type="ARBA" id="ARBA00022989"/>
    </source>
</evidence>
<feature type="transmembrane region" description="Helical" evidence="6">
    <location>
        <begin position="301"/>
        <end position="320"/>
    </location>
</feature>
<feature type="transmembrane region" description="Helical" evidence="6">
    <location>
        <begin position="185"/>
        <end position="208"/>
    </location>
</feature>
<feature type="transmembrane region" description="Helical" evidence="6">
    <location>
        <begin position="466"/>
        <end position="486"/>
    </location>
</feature>
<dbReference type="GO" id="GO:0005886">
    <property type="term" value="C:plasma membrane"/>
    <property type="evidence" value="ECO:0007669"/>
    <property type="project" value="UniProtKB-SubCell"/>
</dbReference>
<dbReference type="PANTHER" id="PTHR30250:SF26">
    <property type="entry name" value="PSMA PROTEIN"/>
    <property type="match status" value="1"/>
</dbReference>
<feature type="transmembrane region" description="Helical" evidence="6">
    <location>
        <begin position="397"/>
        <end position="416"/>
    </location>
</feature>